<gene>
    <name evidence="1" type="ORF">B5V03_31740</name>
</gene>
<sequence>MPNCSDSLTCGRAARCAVCDGRFGLVRYYSCRAPLCSKKCVDRFRDRRASDRNWLPWRQPASDQATRNRARAL</sequence>
<evidence type="ECO:0000313" key="1">
    <source>
        <dbReference type="EMBL" id="RXT37823.1"/>
    </source>
</evidence>
<name>A0A4Q1URY4_9BRAD</name>
<accession>A0A4Q1URY4</accession>
<dbReference type="Proteomes" id="UP000290819">
    <property type="component" value="Unassembled WGS sequence"/>
</dbReference>
<keyword evidence="2" id="KW-1185">Reference proteome</keyword>
<reference evidence="1 2" key="1">
    <citation type="submission" date="2017-03" db="EMBL/GenBank/DDBJ databases">
        <authorList>
            <person name="Safronova V.I."/>
            <person name="Sazanova A.L."/>
            <person name="Chirak E.R."/>
        </authorList>
    </citation>
    <scope>NUCLEOTIDE SEQUENCE [LARGE SCALE GENOMIC DNA]</scope>
    <source>
        <strain evidence="1 2">Opo-243</strain>
    </source>
</reference>
<dbReference type="AlphaFoldDB" id="A0A4Q1URY4"/>
<organism evidence="1 2">
    <name type="scientific">Bradyrhizobium betae</name>
    <dbReference type="NCBI Taxonomy" id="244734"/>
    <lineage>
        <taxon>Bacteria</taxon>
        <taxon>Pseudomonadati</taxon>
        <taxon>Pseudomonadota</taxon>
        <taxon>Alphaproteobacteria</taxon>
        <taxon>Hyphomicrobiales</taxon>
        <taxon>Nitrobacteraceae</taxon>
        <taxon>Bradyrhizobium</taxon>
    </lineage>
</organism>
<comment type="caution">
    <text evidence="1">The sequence shown here is derived from an EMBL/GenBank/DDBJ whole genome shotgun (WGS) entry which is preliminary data.</text>
</comment>
<protein>
    <submittedName>
        <fullName evidence="1">Uncharacterized protein</fullName>
    </submittedName>
</protein>
<dbReference type="EMBL" id="MZXW01000047">
    <property type="protein sequence ID" value="RXT37823.1"/>
    <property type="molecule type" value="Genomic_DNA"/>
</dbReference>
<evidence type="ECO:0000313" key="2">
    <source>
        <dbReference type="Proteomes" id="UP000290819"/>
    </source>
</evidence>
<dbReference type="OrthoDB" id="8241592at2"/>
<proteinExistence type="predicted"/>